<dbReference type="AlphaFoldDB" id="F0WQ89"/>
<gene>
    <name evidence="2" type="primary">AlNc14C196G8570</name>
    <name evidence="2" type="ORF">ALNC14_096390</name>
</gene>
<evidence type="ECO:0000259" key="1">
    <source>
        <dbReference type="PROSITE" id="PS50280"/>
    </source>
</evidence>
<dbReference type="InterPro" id="IPR044237">
    <property type="entry name" value="ATXR2-like"/>
</dbReference>
<dbReference type="Gene3D" id="2.170.270.10">
    <property type="entry name" value="SET domain"/>
    <property type="match status" value="1"/>
</dbReference>
<reference evidence="2" key="2">
    <citation type="submission" date="2011-02" db="EMBL/GenBank/DDBJ databases">
        <authorList>
            <person name="MacLean D."/>
        </authorList>
    </citation>
    <scope>NUCLEOTIDE SEQUENCE</scope>
</reference>
<dbReference type="CDD" id="cd20071">
    <property type="entry name" value="SET_SMYD"/>
    <property type="match status" value="1"/>
</dbReference>
<accession>F0WQ89</accession>
<organism evidence="2">
    <name type="scientific">Albugo laibachii Nc14</name>
    <dbReference type="NCBI Taxonomy" id="890382"/>
    <lineage>
        <taxon>Eukaryota</taxon>
        <taxon>Sar</taxon>
        <taxon>Stramenopiles</taxon>
        <taxon>Oomycota</taxon>
        <taxon>Peronosporomycetes</taxon>
        <taxon>Albuginales</taxon>
        <taxon>Albuginaceae</taxon>
        <taxon>Albugo</taxon>
    </lineage>
</organism>
<dbReference type="PANTHER" id="PTHR47436">
    <property type="entry name" value="HISTONE-LYSINE N-METHYLTRANSFERASE ATXR2"/>
    <property type="match status" value="1"/>
</dbReference>
<dbReference type="EMBL" id="FR824241">
    <property type="protein sequence ID" value="CCA23495.1"/>
    <property type="molecule type" value="Genomic_DNA"/>
</dbReference>
<dbReference type="InterPro" id="IPR001214">
    <property type="entry name" value="SET_dom"/>
</dbReference>
<protein>
    <submittedName>
        <fullName evidence="2">Uncharacterized protein AlNc14C196G8570</fullName>
    </submittedName>
</protein>
<evidence type="ECO:0000313" key="2">
    <source>
        <dbReference type="EMBL" id="CCA23495.1"/>
    </source>
</evidence>
<name>F0WQ89_9STRA</name>
<feature type="domain" description="SET" evidence="1">
    <location>
        <begin position="48"/>
        <end position="462"/>
    </location>
</feature>
<dbReference type="PROSITE" id="PS50280">
    <property type="entry name" value="SET"/>
    <property type="match status" value="1"/>
</dbReference>
<dbReference type="SUPFAM" id="SSF82199">
    <property type="entry name" value="SET domain"/>
    <property type="match status" value="1"/>
</dbReference>
<dbReference type="GO" id="GO:0008168">
    <property type="term" value="F:methyltransferase activity"/>
    <property type="evidence" value="ECO:0007669"/>
    <property type="project" value="InterPro"/>
</dbReference>
<reference evidence="2" key="1">
    <citation type="journal article" date="2011" name="PLoS Biol.">
        <title>Gene gain and loss during evolution of obligate parasitism in the white rust pathogen of Arabidopsis thaliana.</title>
        <authorList>
            <person name="Kemen E."/>
            <person name="Gardiner A."/>
            <person name="Schultz-Larsen T."/>
            <person name="Kemen A.C."/>
            <person name="Balmuth A.L."/>
            <person name="Robert-Seilaniantz A."/>
            <person name="Bailey K."/>
            <person name="Holub E."/>
            <person name="Studholme D.J."/>
            <person name="Maclean D."/>
            <person name="Jones J.D."/>
        </authorList>
    </citation>
    <scope>NUCLEOTIDE SEQUENCE</scope>
</reference>
<dbReference type="HOGENOM" id="CLU_020960_0_0_1"/>
<proteinExistence type="predicted"/>
<dbReference type="Pfam" id="PF00856">
    <property type="entry name" value="SET"/>
    <property type="match status" value="1"/>
</dbReference>
<dbReference type="PANTHER" id="PTHR47436:SF1">
    <property type="entry name" value="SET DOMAIN-CONTAINING PROTEIN"/>
    <property type="match status" value="1"/>
</dbReference>
<dbReference type="InterPro" id="IPR046341">
    <property type="entry name" value="SET_dom_sf"/>
</dbReference>
<sequence length="497" mass="56518">MNLLCAWADSCSPLNIFANPTKDKLMQRLENVDAHNYYTHLIANKQRASITCGYAGQHKGKAIYATDAFEPGDRIWSEFPFVAMQHQENKPNIQCCALCFIPLVDARVEWERAHNSAEASIAFADTNHDSLATFSELEKTIEYVRGVKVRNSEEILKHDFLTALDNAVVCEQCGEVYCSNNCQTIAYWEYHSLCCSYSLRNDSAMGRFKEHSIAINEIFLLAAKVVANVVLLYLKHSDLEKARFAVDQFHKLDWWDVVVSEEDVRDSGQTMEEYKASFRDLISQTFACFQAGLEENLETLFRVEREQYSSITSVDEVCSACEDILNVDFFAKIVGMFEMNSISMEIDHPLQALNAELQEMSNLENEAKNRVARTLELASASTSSTSSSSEERSLREENFCLDKKPLPGPFIGVEGTALFSLICTMNHSCLPNCIVVYGHNGEAHVHAIQAIQPKDELCIEYIDTDRSYDERQYELREYHFRCQCMKCMREECAGDSE</sequence>
<dbReference type="Gene3D" id="1.10.220.160">
    <property type="match status" value="1"/>
</dbReference>